<dbReference type="EMBL" id="CP003787">
    <property type="protein sequence ID" value="AFR35289.1"/>
    <property type="molecule type" value="Genomic_DNA"/>
</dbReference>
<protein>
    <submittedName>
        <fullName evidence="1">Uncharacterized protein</fullName>
    </submittedName>
</protein>
<accession>J9R0Q3</accession>
<evidence type="ECO:0000313" key="1">
    <source>
        <dbReference type="EMBL" id="AFR35289.1"/>
    </source>
</evidence>
<proteinExistence type="predicted"/>
<dbReference type="HOGENOM" id="CLU_3316192_0_0_10"/>
<name>J9R0Q3_RIEAN</name>
<dbReference type="AlphaFoldDB" id="J9R0Q3"/>
<dbReference type="KEGG" id="rag:B739_0685"/>
<keyword evidence="2" id="KW-1185">Reference proteome</keyword>
<reference evidence="1 2" key="1">
    <citation type="submission" date="2012-09" db="EMBL/GenBank/DDBJ databases">
        <title>Riemerella anatipestifer vaccine strains.</title>
        <authorList>
            <person name="Chun C.A."/>
            <person name="Shu W.M."/>
            <person name="Kang Z.D."/>
            <person name="Jia W.X."/>
        </authorList>
    </citation>
    <scope>NUCLEOTIDE SEQUENCE [LARGE SCALE GENOMIC DNA]</scope>
    <source>
        <strain evidence="1 2">RA-CH-1</strain>
    </source>
</reference>
<sequence length="39" mass="4700">MLSKDISLKTKNSFLNSLKNEFFFIFSHTFYTKKTVFVF</sequence>
<dbReference type="PATRIC" id="fig|1228997.3.peg.681"/>
<evidence type="ECO:0000313" key="2">
    <source>
        <dbReference type="Proteomes" id="UP000006276"/>
    </source>
</evidence>
<dbReference type="Proteomes" id="UP000006276">
    <property type="component" value="Chromosome"/>
</dbReference>
<gene>
    <name evidence="1" type="ORF">B739_0685</name>
</gene>
<organism evidence="1 2">
    <name type="scientific">Riemerella anatipestifer RA-CH-1</name>
    <dbReference type="NCBI Taxonomy" id="1228997"/>
    <lineage>
        <taxon>Bacteria</taxon>
        <taxon>Pseudomonadati</taxon>
        <taxon>Bacteroidota</taxon>
        <taxon>Flavobacteriia</taxon>
        <taxon>Flavobacteriales</taxon>
        <taxon>Weeksellaceae</taxon>
        <taxon>Riemerella</taxon>
    </lineage>
</organism>